<evidence type="ECO:0000313" key="2">
    <source>
        <dbReference type="EMBL" id="MDD1795316.1"/>
    </source>
</evidence>
<sequence length="124" mass="13819">MDTLLYVAAILLVIISFAHSYLGERYILIRLFKRNNLPKLFGSDAFTKKTLRFAWHITSIAWCGFAALLVALAQPQLSLNIMASIIALTFFIHGLLSLLASQGKHLSWIVFFAICACIVIGISF</sequence>
<feature type="transmembrane region" description="Helical" evidence="1">
    <location>
        <begin position="106"/>
        <end position="123"/>
    </location>
</feature>
<dbReference type="EMBL" id="JAJUBC010000027">
    <property type="protein sequence ID" value="MDD1795316.1"/>
    <property type="molecule type" value="Genomic_DNA"/>
</dbReference>
<protein>
    <recommendedName>
        <fullName evidence="4">DUF3325 domain-containing protein</fullName>
    </recommendedName>
</protein>
<accession>A0ABT5R4X4</accession>
<feature type="transmembrane region" description="Helical" evidence="1">
    <location>
        <begin position="6"/>
        <end position="32"/>
    </location>
</feature>
<keyword evidence="3" id="KW-1185">Reference proteome</keyword>
<name>A0ABT5R4X4_9GAMM</name>
<evidence type="ECO:0000256" key="1">
    <source>
        <dbReference type="SAM" id="Phobius"/>
    </source>
</evidence>
<proteinExistence type="predicted"/>
<organism evidence="2 3">
    <name type="scientific">Enterovibrio gelatinilyticus</name>
    <dbReference type="NCBI Taxonomy" id="2899819"/>
    <lineage>
        <taxon>Bacteria</taxon>
        <taxon>Pseudomonadati</taxon>
        <taxon>Pseudomonadota</taxon>
        <taxon>Gammaproteobacteria</taxon>
        <taxon>Vibrionales</taxon>
        <taxon>Vibrionaceae</taxon>
        <taxon>Enterovibrio</taxon>
    </lineage>
</organism>
<dbReference type="RefSeq" id="WP_274166119.1">
    <property type="nucleotide sequence ID" value="NZ_JAJUBC010000027.1"/>
</dbReference>
<reference evidence="2" key="1">
    <citation type="submission" date="2021-12" db="EMBL/GenBank/DDBJ databases">
        <title>Enterovibrio ZSDZ35 sp. nov. and Enterovibrio ZSDZ42 sp. nov., isolated from coastal seawater in Qingdao.</title>
        <authorList>
            <person name="Zhang P."/>
        </authorList>
    </citation>
    <scope>NUCLEOTIDE SEQUENCE</scope>
    <source>
        <strain evidence="2">ZSDZ42</strain>
    </source>
</reference>
<keyword evidence="1" id="KW-0812">Transmembrane</keyword>
<evidence type="ECO:0000313" key="3">
    <source>
        <dbReference type="Proteomes" id="UP001149400"/>
    </source>
</evidence>
<comment type="caution">
    <text evidence="2">The sequence shown here is derived from an EMBL/GenBank/DDBJ whole genome shotgun (WGS) entry which is preliminary data.</text>
</comment>
<evidence type="ECO:0008006" key="4">
    <source>
        <dbReference type="Google" id="ProtNLM"/>
    </source>
</evidence>
<feature type="transmembrane region" description="Helical" evidence="1">
    <location>
        <begin position="53"/>
        <end position="73"/>
    </location>
</feature>
<keyword evidence="1" id="KW-0472">Membrane</keyword>
<keyword evidence="1" id="KW-1133">Transmembrane helix</keyword>
<feature type="transmembrane region" description="Helical" evidence="1">
    <location>
        <begin position="79"/>
        <end position="99"/>
    </location>
</feature>
<dbReference type="Proteomes" id="UP001149400">
    <property type="component" value="Unassembled WGS sequence"/>
</dbReference>
<gene>
    <name evidence="2" type="ORF">LRP50_19475</name>
</gene>